<dbReference type="RefSeq" id="WP_051170849.1">
    <property type="nucleotide sequence ID" value="NZ_ATMJ01000036.1"/>
</dbReference>
<feature type="transmembrane region" description="Helical" evidence="5">
    <location>
        <begin position="284"/>
        <end position="304"/>
    </location>
</feature>
<keyword evidence="8" id="KW-1185">Reference proteome</keyword>
<feature type="transmembrane region" description="Helical" evidence="5">
    <location>
        <begin position="138"/>
        <end position="157"/>
    </location>
</feature>
<dbReference type="AlphaFoldDB" id="A0A085JHT9"/>
<dbReference type="Proteomes" id="UP000028602">
    <property type="component" value="Unassembled WGS sequence"/>
</dbReference>
<reference evidence="7 8" key="1">
    <citation type="submission" date="2014-05" db="EMBL/GenBank/DDBJ databases">
        <title>ATOL: Assembling a taxonomically balanced genome-scale reconstruction of the evolutionary history of the Enterobacteriaceae.</title>
        <authorList>
            <person name="Plunkett G.III."/>
            <person name="Neeno-Eckwall E.C."/>
            <person name="Glasner J.D."/>
            <person name="Perna N.T."/>
        </authorList>
    </citation>
    <scope>NUCLEOTIDE SEQUENCE [LARGE SCALE GENOMIC DNA]</scope>
    <source>
        <strain evidence="7 8">ATCC 33301</strain>
    </source>
</reference>
<feature type="transmembrane region" description="Helical" evidence="5">
    <location>
        <begin position="107"/>
        <end position="126"/>
    </location>
</feature>
<evidence type="ECO:0000313" key="8">
    <source>
        <dbReference type="Proteomes" id="UP000028602"/>
    </source>
</evidence>
<feature type="transmembrane region" description="Helical" evidence="5">
    <location>
        <begin position="234"/>
        <end position="253"/>
    </location>
</feature>
<evidence type="ECO:0000256" key="1">
    <source>
        <dbReference type="ARBA" id="ARBA00004141"/>
    </source>
</evidence>
<gene>
    <name evidence="7" type="ORF">GTPT_1484</name>
</gene>
<dbReference type="eggNOG" id="COG1289">
    <property type="taxonomic scope" value="Bacteria"/>
</dbReference>
<proteinExistence type="predicted"/>
<feature type="transmembrane region" description="Helical" evidence="5">
    <location>
        <begin position="83"/>
        <end position="101"/>
    </location>
</feature>
<keyword evidence="2 5" id="KW-0812">Transmembrane</keyword>
<feature type="transmembrane region" description="Helical" evidence="5">
    <location>
        <begin position="12"/>
        <end position="34"/>
    </location>
</feature>
<evidence type="ECO:0000256" key="4">
    <source>
        <dbReference type="ARBA" id="ARBA00023136"/>
    </source>
</evidence>
<dbReference type="Pfam" id="PF13515">
    <property type="entry name" value="FUSC_2"/>
    <property type="match status" value="1"/>
</dbReference>
<feature type="transmembrane region" description="Helical" evidence="5">
    <location>
        <begin position="186"/>
        <end position="207"/>
    </location>
</feature>
<keyword evidence="3 5" id="KW-1133">Transmembrane helix</keyword>
<dbReference type="InterPro" id="IPR049453">
    <property type="entry name" value="Memb_transporter_dom"/>
</dbReference>
<accession>A0A085JHT9</accession>
<evidence type="ECO:0000259" key="6">
    <source>
        <dbReference type="Pfam" id="PF13515"/>
    </source>
</evidence>
<comment type="subcellular location">
    <subcellularLocation>
        <location evidence="1">Membrane</location>
        <topology evidence="1">Multi-pass membrane protein</topology>
    </subcellularLocation>
</comment>
<evidence type="ECO:0000256" key="3">
    <source>
        <dbReference type="ARBA" id="ARBA00022989"/>
    </source>
</evidence>
<sequence length="339" mass="37458">MNLSDEIKHDVRLGLFCLPVMIVISVTGLLSGHVPAASIAASGAMTLAFGANKSWGGSTFVMMLITTLGLILSAWMGSMAGNIVPLYIAGALFYTGLYVMMANIDSSAWWMIQQWAIAYLISGYYADNAVQDLGRAGMIGLGGMIQMIFLALVYQHTHFRMKNLNPRGWLTFLKQNTGLYRHKLHLQWSVLTGVMAMCAVMSTVRFFHMPNGYWAGMTLLLCLRNNYQDTFGRARSRVAGTLLGGATAALLITYYQHPWFLVSAFMVTGFISFTLSYSLISKCYWLYSAFITMTVVFMISGFTAPETGIAAHRVEATLVGGFFAIAAFLITRWVTHRKV</sequence>
<feature type="transmembrane region" description="Helical" evidence="5">
    <location>
        <begin position="54"/>
        <end position="76"/>
    </location>
</feature>
<feature type="transmembrane region" description="Helical" evidence="5">
    <location>
        <begin position="259"/>
        <end position="277"/>
    </location>
</feature>
<keyword evidence="4 5" id="KW-0472">Membrane</keyword>
<dbReference type="EMBL" id="JMPR01000027">
    <property type="protein sequence ID" value="KFD20035.1"/>
    <property type="molecule type" value="Genomic_DNA"/>
</dbReference>
<feature type="transmembrane region" description="Helical" evidence="5">
    <location>
        <begin position="316"/>
        <end position="335"/>
    </location>
</feature>
<protein>
    <submittedName>
        <fullName evidence="7">Putative membrane protein</fullName>
    </submittedName>
</protein>
<evidence type="ECO:0000256" key="5">
    <source>
        <dbReference type="SAM" id="Phobius"/>
    </source>
</evidence>
<name>A0A085JHT9_9GAMM</name>
<evidence type="ECO:0000313" key="7">
    <source>
        <dbReference type="EMBL" id="KFD20035.1"/>
    </source>
</evidence>
<comment type="caution">
    <text evidence="7">The sequence shown here is derived from an EMBL/GenBank/DDBJ whole genome shotgun (WGS) entry which is preliminary data.</text>
</comment>
<organism evidence="7 8">
    <name type="scientific">Tatumella ptyseos ATCC 33301</name>
    <dbReference type="NCBI Taxonomy" id="1005995"/>
    <lineage>
        <taxon>Bacteria</taxon>
        <taxon>Pseudomonadati</taxon>
        <taxon>Pseudomonadota</taxon>
        <taxon>Gammaproteobacteria</taxon>
        <taxon>Enterobacterales</taxon>
        <taxon>Erwiniaceae</taxon>
        <taxon>Tatumella</taxon>
    </lineage>
</organism>
<evidence type="ECO:0000256" key="2">
    <source>
        <dbReference type="ARBA" id="ARBA00022692"/>
    </source>
</evidence>
<feature type="domain" description="Integral membrane bound transporter" evidence="6">
    <location>
        <begin position="202"/>
        <end position="326"/>
    </location>
</feature>
<dbReference type="GO" id="GO:0016020">
    <property type="term" value="C:membrane"/>
    <property type="evidence" value="ECO:0007669"/>
    <property type="project" value="UniProtKB-SubCell"/>
</dbReference>
<dbReference type="OrthoDB" id="6516480at2"/>